<proteinExistence type="predicted"/>
<dbReference type="EMBL" id="QXGB01000053">
    <property type="protein sequence ID" value="KAE9234042.1"/>
    <property type="molecule type" value="Genomic_DNA"/>
</dbReference>
<evidence type="ECO:0000313" key="13">
    <source>
        <dbReference type="Proteomes" id="UP000437068"/>
    </source>
</evidence>
<dbReference type="Proteomes" id="UP000429523">
    <property type="component" value="Unassembled WGS sequence"/>
</dbReference>
<evidence type="ECO:0000313" key="3">
    <source>
        <dbReference type="EMBL" id="KAE9028829.1"/>
    </source>
</evidence>
<dbReference type="Proteomes" id="UP000488956">
    <property type="component" value="Unassembled WGS sequence"/>
</dbReference>
<evidence type="ECO:0000313" key="17">
    <source>
        <dbReference type="Proteomes" id="UP000460718"/>
    </source>
</evidence>
<evidence type="ECO:0000313" key="7">
    <source>
        <dbReference type="EMBL" id="KAE9234042.1"/>
    </source>
</evidence>
<dbReference type="SUPFAM" id="SSF82199">
    <property type="entry name" value="SET domain"/>
    <property type="match status" value="1"/>
</dbReference>
<evidence type="ECO:0000313" key="5">
    <source>
        <dbReference type="EMBL" id="KAE9136746.1"/>
    </source>
</evidence>
<dbReference type="AlphaFoldDB" id="A0A6A3THJ9"/>
<dbReference type="Proteomes" id="UP000441208">
    <property type="component" value="Unassembled WGS sequence"/>
</dbReference>
<dbReference type="Proteomes" id="UP000433483">
    <property type="component" value="Unassembled WGS sequence"/>
</dbReference>
<dbReference type="EMBL" id="QXGA01000041">
    <property type="protein sequence ID" value="KAE9154338.1"/>
    <property type="molecule type" value="Genomic_DNA"/>
</dbReference>
<dbReference type="EMBL" id="QXGC01000058">
    <property type="protein sequence ID" value="KAE9252119.1"/>
    <property type="molecule type" value="Genomic_DNA"/>
</dbReference>
<dbReference type="EMBL" id="QXFZ01000054">
    <property type="protein sequence ID" value="KAE9136746.1"/>
    <property type="molecule type" value="Genomic_DNA"/>
</dbReference>
<evidence type="ECO:0000313" key="11">
    <source>
        <dbReference type="Proteomes" id="UP000429523"/>
    </source>
</evidence>
<dbReference type="Pfam" id="PF00856">
    <property type="entry name" value="SET"/>
    <property type="match status" value="1"/>
</dbReference>
<dbReference type="Proteomes" id="UP000460718">
    <property type="component" value="Unassembled WGS sequence"/>
</dbReference>
<evidence type="ECO:0000313" key="4">
    <source>
        <dbReference type="EMBL" id="KAE9112814.1"/>
    </source>
</evidence>
<evidence type="ECO:0000259" key="1">
    <source>
        <dbReference type="PROSITE" id="PS50280"/>
    </source>
</evidence>
<dbReference type="Gene3D" id="2.170.270.10">
    <property type="entry name" value="SET domain"/>
    <property type="match status" value="1"/>
</dbReference>
<sequence length="161" mass="17972">MRTGLRGLMVTSPNLAGEVIGQFLGYWTCSDRPTRTDRRTSDRMHLRTRTTGYRYGGIDDHHKGGKLRFMNHACNRCARSHEVQTGQRLIFVAVTVRDVYPGEEVTVSFGDKYDSCVAVGDLVTSIASCRRRMGMLLTLEPPDTLTTEALKTMEALATKAL</sequence>
<dbReference type="Proteomes" id="UP000437068">
    <property type="component" value="Unassembled WGS sequence"/>
</dbReference>
<evidence type="ECO:0000313" key="16">
    <source>
        <dbReference type="Proteomes" id="UP000441208"/>
    </source>
</evidence>
<organism evidence="5 16">
    <name type="scientific">Phytophthora fragariae</name>
    <dbReference type="NCBI Taxonomy" id="53985"/>
    <lineage>
        <taxon>Eukaryota</taxon>
        <taxon>Sar</taxon>
        <taxon>Stramenopiles</taxon>
        <taxon>Oomycota</taxon>
        <taxon>Peronosporomycetes</taxon>
        <taxon>Peronosporales</taxon>
        <taxon>Peronosporaceae</taxon>
        <taxon>Phytophthora</taxon>
    </lineage>
</organism>
<dbReference type="EMBL" id="QXFW01000037">
    <property type="protein sequence ID" value="KAE9028829.1"/>
    <property type="molecule type" value="Genomic_DNA"/>
</dbReference>
<dbReference type="OrthoDB" id="1028014at2759"/>
<evidence type="ECO:0000313" key="2">
    <source>
        <dbReference type="EMBL" id="KAE8948231.1"/>
    </source>
</evidence>
<evidence type="ECO:0000313" key="6">
    <source>
        <dbReference type="EMBL" id="KAE9154338.1"/>
    </source>
</evidence>
<dbReference type="Proteomes" id="UP000440367">
    <property type="component" value="Unassembled WGS sequence"/>
</dbReference>
<accession>A0A6A3THJ9</accession>
<evidence type="ECO:0000313" key="15">
    <source>
        <dbReference type="Proteomes" id="UP000440732"/>
    </source>
</evidence>
<dbReference type="Proteomes" id="UP000476176">
    <property type="component" value="Unassembled WGS sequence"/>
</dbReference>
<evidence type="ECO:0000313" key="14">
    <source>
        <dbReference type="Proteomes" id="UP000440367"/>
    </source>
</evidence>
<comment type="caution">
    <text evidence="5">The sequence shown here is derived from an EMBL/GenBank/DDBJ whole genome shotgun (WGS) entry which is preliminary data.</text>
</comment>
<dbReference type="InterPro" id="IPR001214">
    <property type="entry name" value="SET_dom"/>
</dbReference>
<name>A0A6A3THJ9_9STRA</name>
<dbReference type="EMBL" id="QXFX01000517">
    <property type="protein sequence ID" value="KAE9112814.1"/>
    <property type="molecule type" value="Genomic_DNA"/>
</dbReference>
<evidence type="ECO:0000313" key="9">
    <source>
        <dbReference type="EMBL" id="KAE9254111.1"/>
    </source>
</evidence>
<feature type="domain" description="SET" evidence="1">
    <location>
        <begin position="1"/>
        <end position="110"/>
    </location>
</feature>
<evidence type="ECO:0000313" key="10">
    <source>
        <dbReference type="EMBL" id="KAE9326647.1"/>
    </source>
</evidence>
<dbReference type="EMBL" id="QXGD01000082">
    <property type="protein sequence ID" value="KAE9254111.1"/>
    <property type="molecule type" value="Genomic_DNA"/>
</dbReference>
<gene>
    <name evidence="10" type="ORF">PF001_g2334</name>
    <name evidence="9" type="ORF">PF002_g3014</name>
    <name evidence="8" type="ORF">PF004_g2137</name>
    <name evidence="7" type="ORF">PF005_g2072</name>
    <name evidence="6" type="ORF">PF006_g1616</name>
    <name evidence="5" type="ORF">PF007_g2089</name>
    <name evidence="2" type="ORF">PF009_g2189</name>
    <name evidence="4" type="ORF">PF010_g10319</name>
    <name evidence="3" type="ORF">PF011_g1382</name>
</gene>
<reference evidence="11 12" key="1">
    <citation type="submission" date="2018-08" db="EMBL/GenBank/DDBJ databases">
        <title>Genomic investigation of the strawberry pathogen Phytophthora fragariae indicates pathogenicity is determined by transcriptional variation in three key races.</title>
        <authorList>
            <person name="Adams T.M."/>
            <person name="Armitage A.D."/>
            <person name="Sobczyk M.K."/>
            <person name="Bates H.J."/>
            <person name="Dunwell J.M."/>
            <person name="Nellist C.F."/>
            <person name="Harrison R.J."/>
        </authorList>
    </citation>
    <scope>NUCLEOTIDE SEQUENCE [LARGE SCALE GENOMIC DNA]</scope>
    <source>
        <strain evidence="10 13">A4</strain>
        <strain evidence="9 14">BC-1</strain>
        <strain evidence="8 18">BC-23</strain>
        <strain evidence="7 12">NOV-27</strain>
        <strain evidence="6 15">NOV-5</strain>
        <strain evidence="5 16">NOV-71</strain>
        <strain evidence="2 11">NOV-9</strain>
        <strain evidence="4 19">ONT-3</strain>
        <strain evidence="3 17">SCRP245</strain>
    </source>
</reference>
<evidence type="ECO:0000313" key="12">
    <source>
        <dbReference type="Proteomes" id="UP000433483"/>
    </source>
</evidence>
<dbReference type="Proteomes" id="UP000440732">
    <property type="component" value="Unassembled WGS sequence"/>
</dbReference>
<evidence type="ECO:0000313" key="8">
    <source>
        <dbReference type="EMBL" id="KAE9252119.1"/>
    </source>
</evidence>
<keyword evidence="12" id="KW-1185">Reference proteome</keyword>
<evidence type="ECO:0000313" key="18">
    <source>
        <dbReference type="Proteomes" id="UP000476176"/>
    </source>
</evidence>
<dbReference type="InterPro" id="IPR046341">
    <property type="entry name" value="SET_dom_sf"/>
</dbReference>
<dbReference type="EMBL" id="QXGF01000056">
    <property type="protein sequence ID" value="KAE8948231.1"/>
    <property type="molecule type" value="Genomic_DNA"/>
</dbReference>
<dbReference type="PROSITE" id="PS50280">
    <property type="entry name" value="SET"/>
    <property type="match status" value="1"/>
</dbReference>
<dbReference type="EMBL" id="QXGE01000064">
    <property type="protein sequence ID" value="KAE9326647.1"/>
    <property type="molecule type" value="Genomic_DNA"/>
</dbReference>
<protein>
    <recommendedName>
        <fullName evidence="1">SET domain-containing protein</fullName>
    </recommendedName>
</protein>
<evidence type="ECO:0000313" key="19">
    <source>
        <dbReference type="Proteomes" id="UP000488956"/>
    </source>
</evidence>